<protein>
    <recommendedName>
        <fullName evidence="5">DUF2089 domain-containing protein</fullName>
    </recommendedName>
</protein>
<sequence>MRKPISNCPICDGRLEPVKLKCTSCEMAMEGRFPISKLGLLPSNQQQFVETFLVARGNIKEVEKELGISYPTVRKKLDEVIDTLGYAPHKKRQEQLEILDAIERGEMSPQEGIAAMQALSNSFHKST</sequence>
<dbReference type="Pfam" id="PF22747">
    <property type="entry name" value="Zn_ribbon_DUF2089"/>
    <property type="match status" value="1"/>
</dbReference>
<feature type="domain" description="DUF2089" evidence="1">
    <location>
        <begin position="41"/>
        <end position="86"/>
    </location>
</feature>
<feature type="domain" description="DUF2089" evidence="2">
    <location>
        <begin position="8"/>
        <end position="38"/>
    </location>
</feature>
<evidence type="ECO:0000313" key="3">
    <source>
        <dbReference type="EMBL" id="CAI8011971.1"/>
    </source>
</evidence>
<evidence type="ECO:0000259" key="2">
    <source>
        <dbReference type="Pfam" id="PF22747"/>
    </source>
</evidence>
<dbReference type="Pfam" id="PF09862">
    <property type="entry name" value="DUF2089"/>
    <property type="match status" value="1"/>
</dbReference>
<proteinExistence type="predicted"/>
<organism evidence="3 4">
    <name type="scientific">Geodia barretti</name>
    <name type="common">Barrett's horny sponge</name>
    <dbReference type="NCBI Taxonomy" id="519541"/>
    <lineage>
        <taxon>Eukaryota</taxon>
        <taxon>Metazoa</taxon>
        <taxon>Porifera</taxon>
        <taxon>Demospongiae</taxon>
        <taxon>Heteroscleromorpha</taxon>
        <taxon>Tetractinellida</taxon>
        <taxon>Astrophorina</taxon>
        <taxon>Geodiidae</taxon>
        <taxon>Geodia</taxon>
    </lineage>
</organism>
<dbReference type="InterPro" id="IPR053957">
    <property type="entry name" value="DUF2089_Zn_ribbon"/>
</dbReference>
<reference evidence="3" key="1">
    <citation type="submission" date="2023-03" db="EMBL/GenBank/DDBJ databases">
        <authorList>
            <person name="Steffen K."/>
            <person name="Cardenas P."/>
        </authorList>
    </citation>
    <scope>NUCLEOTIDE SEQUENCE</scope>
</reference>
<keyword evidence="4" id="KW-1185">Reference proteome</keyword>
<comment type="caution">
    <text evidence="3">The sequence shown here is derived from an EMBL/GenBank/DDBJ whole genome shotgun (WGS) entry which is preliminary data.</text>
</comment>
<evidence type="ECO:0008006" key="5">
    <source>
        <dbReference type="Google" id="ProtNLM"/>
    </source>
</evidence>
<dbReference type="Proteomes" id="UP001174909">
    <property type="component" value="Unassembled WGS sequence"/>
</dbReference>
<name>A0AA35RJX8_GEOBA</name>
<dbReference type="AlphaFoldDB" id="A0AA35RJX8"/>
<dbReference type="EMBL" id="CASHTH010001139">
    <property type="protein sequence ID" value="CAI8011971.1"/>
    <property type="molecule type" value="Genomic_DNA"/>
</dbReference>
<dbReference type="InterPro" id="IPR018658">
    <property type="entry name" value="DUF2089"/>
</dbReference>
<accession>A0AA35RJX8</accession>
<evidence type="ECO:0000259" key="1">
    <source>
        <dbReference type="Pfam" id="PF09862"/>
    </source>
</evidence>
<evidence type="ECO:0000313" key="4">
    <source>
        <dbReference type="Proteomes" id="UP001174909"/>
    </source>
</evidence>
<gene>
    <name evidence="3" type="ORF">GBAR_LOCUS7690</name>
</gene>